<dbReference type="EMBL" id="JAHKNI010000011">
    <property type="protein sequence ID" value="MBU3065627.1"/>
    <property type="molecule type" value="Genomic_DNA"/>
</dbReference>
<name>A0ABS6B5N4_9NOCA</name>
<organism evidence="2 3">
    <name type="scientific">Nocardia albiluteola</name>
    <dbReference type="NCBI Taxonomy" id="2842303"/>
    <lineage>
        <taxon>Bacteria</taxon>
        <taxon>Bacillati</taxon>
        <taxon>Actinomycetota</taxon>
        <taxon>Actinomycetes</taxon>
        <taxon>Mycobacteriales</taxon>
        <taxon>Nocardiaceae</taxon>
        <taxon>Nocardia</taxon>
    </lineage>
</organism>
<dbReference type="EMBL" id="JAHKNI010000004">
    <property type="protein sequence ID" value="MBU3062539.1"/>
    <property type="molecule type" value="Genomic_DNA"/>
</dbReference>
<sequence length="69" mass="7790">MRIQESTMVNEVVARPVGLVLGRLSVGAVVAKRGKRRWPSWFRWSATQSATDEILRLDPVLAVMMRGPR</sequence>
<keyword evidence="3" id="KW-1185">Reference proteome</keyword>
<reference evidence="2 3" key="1">
    <citation type="submission" date="2021-06" db="EMBL/GenBank/DDBJ databases">
        <title>Actinomycetes sequencing.</title>
        <authorList>
            <person name="Shan Q."/>
        </authorList>
    </citation>
    <scope>NUCLEOTIDE SEQUENCE [LARGE SCALE GENOMIC DNA]</scope>
    <source>
        <strain evidence="2 3">NEAU-G5</strain>
    </source>
</reference>
<evidence type="ECO:0000313" key="1">
    <source>
        <dbReference type="EMBL" id="MBU3062539.1"/>
    </source>
</evidence>
<dbReference type="Proteomes" id="UP000733379">
    <property type="component" value="Unassembled WGS sequence"/>
</dbReference>
<gene>
    <name evidence="1" type="ORF">KO481_13525</name>
    <name evidence="2" type="ORF">KO481_29385</name>
</gene>
<evidence type="ECO:0000313" key="3">
    <source>
        <dbReference type="Proteomes" id="UP000733379"/>
    </source>
</evidence>
<evidence type="ECO:0000313" key="2">
    <source>
        <dbReference type="EMBL" id="MBU3065627.1"/>
    </source>
</evidence>
<dbReference type="RefSeq" id="WP_215917462.1">
    <property type="nucleotide sequence ID" value="NZ_JAHKNI010000004.1"/>
</dbReference>
<protein>
    <submittedName>
        <fullName evidence="2">Uncharacterized protein</fullName>
    </submittedName>
</protein>
<comment type="caution">
    <text evidence="2">The sequence shown here is derived from an EMBL/GenBank/DDBJ whole genome shotgun (WGS) entry which is preliminary data.</text>
</comment>
<accession>A0ABS6B5N4</accession>
<proteinExistence type="predicted"/>